<dbReference type="AlphaFoldDB" id="A0A6P8J3D5"/>
<name>A0A6P8J3D5_ACTTE</name>
<dbReference type="KEGG" id="aten:116308268"/>
<proteinExistence type="predicted"/>
<organism evidence="2 3">
    <name type="scientific">Actinia tenebrosa</name>
    <name type="common">Australian red waratah sea anemone</name>
    <dbReference type="NCBI Taxonomy" id="6105"/>
    <lineage>
        <taxon>Eukaryota</taxon>
        <taxon>Metazoa</taxon>
        <taxon>Cnidaria</taxon>
        <taxon>Anthozoa</taxon>
        <taxon>Hexacorallia</taxon>
        <taxon>Actiniaria</taxon>
        <taxon>Actiniidae</taxon>
        <taxon>Actinia</taxon>
    </lineage>
</organism>
<evidence type="ECO:0000313" key="2">
    <source>
        <dbReference type="Proteomes" id="UP000515163"/>
    </source>
</evidence>
<keyword evidence="2" id="KW-1185">Reference proteome</keyword>
<dbReference type="Proteomes" id="UP000515163">
    <property type="component" value="Unplaced"/>
</dbReference>
<keyword evidence="1" id="KW-0812">Transmembrane</keyword>
<feature type="transmembrane region" description="Helical" evidence="1">
    <location>
        <begin position="132"/>
        <end position="153"/>
    </location>
</feature>
<reference evidence="3" key="1">
    <citation type="submission" date="2025-08" db="UniProtKB">
        <authorList>
            <consortium name="RefSeq"/>
        </authorList>
    </citation>
    <scope>IDENTIFICATION</scope>
    <source>
        <tissue evidence="3">Tentacle</tissue>
    </source>
</reference>
<keyword evidence="1" id="KW-0472">Membrane</keyword>
<feature type="transmembrane region" description="Helical" evidence="1">
    <location>
        <begin position="100"/>
        <end position="120"/>
    </location>
</feature>
<dbReference type="RefSeq" id="XP_031574516.1">
    <property type="nucleotide sequence ID" value="XM_031718656.1"/>
</dbReference>
<dbReference type="GeneID" id="116308268"/>
<dbReference type="OrthoDB" id="5963909at2759"/>
<sequence>MTRLERLQRVLCVLFSIFLVWRAVGALLYVIRAFVCCVEERRISFLCHNFTMYSHSLEIEICWVYSHIISQIISLVVLIKAPTFFGWKTLGKKLLRLPNYLSLNLLLLLTLVGYCAIFIYHKQTALEKTTNFAFIIKAILSVVLMAVLNFTPLSRLSGQHLFFRVLCKTTLCSFALDNALFCLVGTIQLAFRVNGLDRVHHLFSSEFHILFTALRRLTIVAFYYRITDFFWQKIFMDRNNLLSYDQKFEDRDLLPINSRERESYQALI</sequence>
<dbReference type="InParanoid" id="A0A6P8J3D5"/>
<evidence type="ECO:0000313" key="3">
    <source>
        <dbReference type="RefSeq" id="XP_031574516.1"/>
    </source>
</evidence>
<feature type="transmembrane region" description="Helical" evidence="1">
    <location>
        <begin position="207"/>
        <end position="226"/>
    </location>
</feature>
<accession>A0A6P8J3D5</accession>
<gene>
    <name evidence="3" type="primary">LOC116308268</name>
</gene>
<feature type="transmembrane region" description="Helical" evidence="1">
    <location>
        <begin position="165"/>
        <end position="187"/>
    </location>
</feature>
<evidence type="ECO:0000256" key="1">
    <source>
        <dbReference type="SAM" id="Phobius"/>
    </source>
</evidence>
<feature type="transmembrane region" description="Helical" evidence="1">
    <location>
        <begin position="57"/>
        <end position="79"/>
    </location>
</feature>
<protein>
    <submittedName>
        <fullName evidence="3">Uncharacterized protein LOC116308268</fullName>
    </submittedName>
</protein>
<keyword evidence="1" id="KW-1133">Transmembrane helix</keyword>